<dbReference type="Proteomes" id="UP000033538">
    <property type="component" value="Unassembled WGS sequence"/>
</dbReference>
<dbReference type="EMBL" id="LQOA01000044">
    <property type="protein sequence ID" value="KXT97520.1"/>
    <property type="molecule type" value="Genomic_DNA"/>
</dbReference>
<feature type="transmembrane region" description="Helical" evidence="1">
    <location>
        <begin position="29"/>
        <end position="62"/>
    </location>
</feature>
<reference evidence="4 7" key="2">
    <citation type="journal article" date="2016" name="Eur. J. Clin. Microbiol. Infect. Dis.">
        <title>Whole genome sequencing as a tool for phylogenetic analysis of clinical strains of Mitis group streptococci.</title>
        <authorList>
            <person name="Rasmussen L.H."/>
            <person name="Dargis R."/>
            <person name="Hojholt K."/>
            <person name="Christensen J.J."/>
            <person name="Skovgaard O."/>
            <person name="Justesen U.S."/>
            <person name="Rosenvinge F.S."/>
            <person name="Moser C."/>
            <person name="Lukjancenko O."/>
            <person name="Rasmussen S."/>
            <person name="Nielsen X.C."/>
        </authorList>
    </citation>
    <scope>NUCLEOTIDE SEQUENCE [LARGE SCALE GENOMIC DNA]</scope>
    <source>
        <strain evidence="4 7">B_5756_13</strain>
    </source>
</reference>
<dbReference type="GeneID" id="93738750"/>
<dbReference type="InterPro" id="IPR019493">
    <property type="entry name" value="Bacteriocin_IIb_lactacin-rel"/>
</dbReference>
<keyword evidence="1" id="KW-0812">Transmembrane</keyword>
<dbReference type="AlphaFoldDB" id="A0A0F2DE95"/>
<comment type="caution">
    <text evidence="2">The sequence shown here is derived from an EMBL/GenBank/DDBJ whole genome shotgun (WGS) entry which is preliminary data.</text>
</comment>
<reference evidence="3 6" key="3">
    <citation type="submission" date="2016-01" db="EMBL/GenBank/DDBJ databases">
        <title>Highly variable Streptococcus oralis are common among viridans streptococci isolated from primates.</title>
        <authorList>
            <person name="Denapaite D."/>
            <person name="Rieger M."/>
            <person name="Koendgen S."/>
            <person name="Brueckner R."/>
            <person name="Ochigava I."/>
            <person name="Kappeler P."/>
            <person name="Maetz-Rensing K."/>
            <person name="Leendertz F."/>
            <person name="Hakenbeck R."/>
        </authorList>
    </citation>
    <scope>NUCLEOTIDE SEQUENCE [LARGE SCALE GENOMIC DNA]</scope>
    <source>
        <strain evidence="3 6">DD28</strain>
    </source>
</reference>
<dbReference type="Pfam" id="PF10439">
    <property type="entry name" value="Bacteriocin_IIc"/>
    <property type="match status" value="1"/>
</dbReference>
<organism evidence="2 5">
    <name type="scientific">Streptococcus mitis</name>
    <dbReference type="NCBI Taxonomy" id="28037"/>
    <lineage>
        <taxon>Bacteria</taxon>
        <taxon>Bacillati</taxon>
        <taxon>Bacillota</taxon>
        <taxon>Bacilli</taxon>
        <taxon>Lactobacillales</taxon>
        <taxon>Streptococcaceae</taxon>
        <taxon>Streptococcus</taxon>
        <taxon>Streptococcus mitis group</taxon>
    </lineage>
</organism>
<sequence length="65" mass="6668">MTNFDKMEQNFVALTEEELMNVDGGIAPIIIGGVVIGWKLIGGVAALATVSAGAGIAAGYYANRP</sequence>
<accession>A0A0F2DE95</accession>
<keyword evidence="1" id="KW-1133">Transmembrane helix</keyword>
<keyword evidence="1" id="KW-0472">Membrane</keyword>
<evidence type="ECO:0000313" key="7">
    <source>
        <dbReference type="Proteomes" id="UP000193388"/>
    </source>
</evidence>
<dbReference type="EMBL" id="JYGP01000001">
    <property type="protein sequence ID" value="KJQ69357.1"/>
    <property type="molecule type" value="Genomic_DNA"/>
</dbReference>
<evidence type="ECO:0000313" key="4">
    <source>
        <dbReference type="EMBL" id="ORP03618.1"/>
    </source>
</evidence>
<evidence type="ECO:0000313" key="3">
    <source>
        <dbReference type="EMBL" id="KXT97520.1"/>
    </source>
</evidence>
<name>A0A0F2DE95_STRMT</name>
<protein>
    <submittedName>
        <fullName evidence="3 4">Bacteriocin</fullName>
    </submittedName>
</protein>
<dbReference type="RefSeq" id="WP_000180825.1">
    <property type="nucleotide sequence ID" value="NZ_CAMIAF010000014.1"/>
</dbReference>
<proteinExistence type="predicted"/>
<dbReference type="Proteomes" id="UP000193388">
    <property type="component" value="Unassembled WGS sequence"/>
</dbReference>
<dbReference type="GO" id="GO:0042742">
    <property type="term" value="P:defense response to bacterium"/>
    <property type="evidence" value="ECO:0007669"/>
    <property type="project" value="InterPro"/>
</dbReference>
<dbReference type="Proteomes" id="UP000070136">
    <property type="component" value="Unassembled WGS sequence"/>
</dbReference>
<reference evidence="4" key="4">
    <citation type="submission" date="2017-04" db="EMBL/GenBank/DDBJ databases">
        <authorList>
            <person name="Afonso C.L."/>
            <person name="Miller P.J."/>
            <person name="Scott M.A."/>
            <person name="Spackman E."/>
            <person name="Goraichik I."/>
            <person name="Dimitrov K.M."/>
            <person name="Suarez D.L."/>
            <person name="Swayne D.E."/>
        </authorList>
    </citation>
    <scope>NUCLEOTIDE SEQUENCE</scope>
    <source>
        <strain evidence="4">B_5756_13</strain>
    </source>
</reference>
<gene>
    <name evidence="4" type="ORF">B7693_03510</name>
    <name evidence="3" type="ORF">SMIDD28_01644</name>
    <name evidence="2" type="ORF">TZ90_00034</name>
</gene>
<evidence type="ECO:0000256" key="1">
    <source>
        <dbReference type="SAM" id="Phobius"/>
    </source>
</evidence>
<reference evidence="2 5" key="1">
    <citation type="submission" date="2015-02" db="EMBL/GenBank/DDBJ databases">
        <title>Evolution of amylase-binding proteins of oral streptococcal species.</title>
        <authorList>
            <person name="Haase E.M."/>
        </authorList>
    </citation>
    <scope>NUCLEOTIDE SEQUENCE [LARGE SCALE GENOMIC DNA]</scope>
    <source>
        <strain evidence="2 5">OT25</strain>
    </source>
</reference>
<evidence type="ECO:0000313" key="5">
    <source>
        <dbReference type="Proteomes" id="UP000033538"/>
    </source>
</evidence>
<dbReference type="NCBIfam" id="TIGR03949">
    <property type="entry name" value="bact_IIb_cerein"/>
    <property type="match status" value="1"/>
</dbReference>
<dbReference type="PATRIC" id="fig|28037.212.peg.29"/>
<dbReference type="InterPro" id="IPR023991">
    <property type="entry name" value="Bacteriocin_IIb_lactobn/cerein"/>
</dbReference>
<evidence type="ECO:0000313" key="6">
    <source>
        <dbReference type="Proteomes" id="UP000070136"/>
    </source>
</evidence>
<evidence type="ECO:0000313" key="2">
    <source>
        <dbReference type="EMBL" id="KJQ69357.1"/>
    </source>
</evidence>
<dbReference type="EMBL" id="NCVM01000025">
    <property type="protein sequence ID" value="ORP03618.1"/>
    <property type="molecule type" value="Genomic_DNA"/>
</dbReference>